<keyword evidence="1" id="KW-0472">Membrane</keyword>
<accession>A0A1H6S0W5</accession>
<protein>
    <submittedName>
        <fullName evidence="2">Uncharacterized protein</fullName>
    </submittedName>
</protein>
<accession>A0A2H4Q0X2</accession>
<proteinExistence type="predicted"/>
<dbReference type="STRING" id="1073996.SAMN05444271_10437"/>
<sequence length="128" mass="13482">MAAPVWEISVSTVVSFVVGYLLWPPRAVYWAALVPFLGSPATVGIVFLTAAVAGAVVAWSRPYRLSSVTYGGLLAYVFGMLGIELAVSADSPVHLFFYATLLVCFVLGAAAERRRVGPVGGLSTNDSN</sequence>
<keyword evidence="1" id="KW-1133">Transmembrane helix</keyword>
<evidence type="ECO:0000313" key="3">
    <source>
        <dbReference type="Proteomes" id="UP000198888"/>
    </source>
</evidence>
<evidence type="ECO:0000313" key="2">
    <source>
        <dbReference type="EMBL" id="SEI61663.1"/>
    </source>
</evidence>
<dbReference type="Proteomes" id="UP000198888">
    <property type="component" value="Unassembled WGS sequence"/>
</dbReference>
<evidence type="ECO:0000256" key="1">
    <source>
        <dbReference type="SAM" id="Phobius"/>
    </source>
</evidence>
<keyword evidence="1" id="KW-0812">Transmembrane</keyword>
<keyword evidence="3" id="KW-1185">Reference proteome</keyword>
<organism evidence="2 3">
    <name type="scientific">Halohasta litchfieldiae</name>
    <dbReference type="NCBI Taxonomy" id="1073996"/>
    <lineage>
        <taxon>Archaea</taxon>
        <taxon>Methanobacteriati</taxon>
        <taxon>Methanobacteriota</taxon>
        <taxon>Stenosarchaea group</taxon>
        <taxon>Halobacteria</taxon>
        <taxon>Halobacteriales</taxon>
        <taxon>Haloferacaceae</taxon>
        <taxon>Halohasta</taxon>
    </lineage>
</organism>
<name>A0A1H6S0W5_9EURY</name>
<feature type="transmembrane region" description="Helical" evidence="1">
    <location>
        <begin position="93"/>
        <end position="111"/>
    </location>
</feature>
<dbReference type="AlphaFoldDB" id="A0A1H6S0W5"/>
<feature type="transmembrane region" description="Helical" evidence="1">
    <location>
        <begin position="29"/>
        <end position="56"/>
    </location>
</feature>
<dbReference type="KEGG" id="hae:halTADL_1158"/>
<dbReference type="GeneID" id="35001974"/>
<dbReference type="OrthoDB" id="307964at2157"/>
<feature type="transmembrane region" description="Helical" evidence="1">
    <location>
        <begin position="5"/>
        <end position="23"/>
    </location>
</feature>
<gene>
    <name evidence="2" type="ORF">SAMN05444271_10437</name>
</gene>
<dbReference type="RefSeq" id="WP_143054114.1">
    <property type="nucleotide sequence ID" value="NZ_CP024845.1"/>
</dbReference>
<feature type="transmembrane region" description="Helical" evidence="1">
    <location>
        <begin position="68"/>
        <end position="87"/>
    </location>
</feature>
<reference evidence="2 3" key="1">
    <citation type="submission" date="2016-10" db="EMBL/GenBank/DDBJ databases">
        <authorList>
            <person name="de Groot N.N."/>
        </authorList>
    </citation>
    <scope>NUCLEOTIDE SEQUENCE [LARGE SCALE GENOMIC DNA]</scope>
    <source>
        <strain evidence="2 3">DSM 22187</strain>
    </source>
</reference>
<dbReference type="EMBL" id="FNYR01000004">
    <property type="protein sequence ID" value="SEI61663.1"/>
    <property type="molecule type" value="Genomic_DNA"/>
</dbReference>